<feature type="binding site" evidence="10">
    <location>
        <position position="23"/>
    </location>
    <ligand>
        <name>iminosuccinate</name>
        <dbReference type="ChEBI" id="CHEBI:77875"/>
    </ligand>
</feature>
<comment type="pathway">
    <text evidence="1 10">Cofactor biosynthesis; NAD(+) biosynthesis; quinolinate from iminoaspartate: step 1/1.</text>
</comment>
<comment type="catalytic activity">
    <reaction evidence="10">
        <text>iminosuccinate + dihydroxyacetone phosphate = quinolinate + phosphate + 2 H2O + H(+)</text>
        <dbReference type="Rhea" id="RHEA:25888"/>
        <dbReference type="ChEBI" id="CHEBI:15377"/>
        <dbReference type="ChEBI" id="CHEBI:15378"/>
        <dbReference type="ChEBI" id="CHEBI:29959"/>
        <dbReference type="ChEBI" id="CHEBI:43474"/>
        <dbReference type="ChEBI" id="CHEBI:57642"/>
        <dbReference type="ChEBI" id="CHEBI:77875"/>
        <dbReference type="EC" id="2.5.1.72"/>
    </reaction>
</comment>
<evidence type="ECO:0000256" key="1">
    <source>
        <dbReference type="ARBA" id="ARBA00005065"/>
    </source>
</evidence>
<keyword evidence="8 10" id="KW-0408">Iron</keyword>
<feature type="binding site" evidence="10">
    <location>
        <begin position="111"/>
        <end position="113"/>
    </location>
    <ligand>
        <name>iminosuccinate</name>
        <dbReference type="ChEBI" id="CHEBI:77875"/>
    </ligand>
</feature>
<dbReference type="NCBIfam" id="NF006878">
    <property type="entry name" value="PRK09375.1-2"/>
    <property type="match status" value="1"/>
</dbReference>
<keyword evidence="9 10" id="KW-0411">Iron-sulfur</keyword>
<evidence type="ECO:0000256" key="2">
    <source>
        <dbReference type="ARBA" id="ARBA00012669"/>
    </source>
</evidence>
<evidence type="ECO:0000256" key="4">
    <source>
        <dbReference type="ARBA" id="ARBA00022490"/>
    </source>
</evidence>
<dbReference type="GO" id="GO:0046872">
    <property type="term" value="F:metal ion binding"/>
    <property type="evidence" value="ECO:0007669"/>
    <property type="project" value="UniProtKB-KW"/>
</dbReference>
<comment type="caution">
    <text evidence="11">The sequence shown here is derived from an EMBL/GenBank/DDBJ whole genome shotgun (WGS) entry which is preliminary data.</text>
</comment>
<sequence>MKRHLAEKIRQLKKDKNAIVLAHYYQEAAIQDIADCVGDSLALAQQASKADCDIIVFAGVHFMAETAKILNPEKKVLLPDLNASCSLAESCPPGDFESFISQYPDHYVVSYINCSAHVKALSDIIVTSSNALKIIQSIPTDKPIIFAPDKNLGRYLMEKTGRQMILWDGVCTVHEAFSLEKLTELVLEHPEAKVIAHPESSKEVLRLADFIGSTQAMLDYVKNSSHLEFIVGTEAGILHMMQKSAPGKSLIPIPTAEENSCACSECAYMKLNTLQKLYTCLLHEAPEITLDSDLMDRARKPLQKMLELSSAVHA</sequence>
<dbReference type="Gene3D" id="3.40.50.10800">
    <property type="entry name" value="NadA-like"/>
    <property type="match status" value="3"/>
</dbReference>
<dbReference type="HAMAP" id="MF_00568">
    <property type="entry name" value="NadA_type2"/>
    <property type="match status" value="1"/>
</dbReference>
<dbReference type="SUPFAM" id="SSF142754">
    <property type="entry name" value="NadA-like"/>
    <property type="match status" value="1"/>
</dbReference>
<feature type="binding site" evidence="10">
    <location>
        <position position="40"/>
    </location>
    <ligand>
        <name>iminosuccinate</name>
        <dbReference type="ChEBI" id="CHEBI:77875"/>
    </ligand>
</feature>
<dbReference type="InterPro" id="IPR023066">
    <property type="entry name" value="Quinolinate_synth_type2"/>
</dbReference>
<dbReference type="GO" id="GO:0005829">
    <property type="term" value="C:cytosol"/>
    <property type="evidence" value="ECO:0007669"/>
    <property type="project" value="TreeGrafter"/>
</dbReference>
<keyword evidence="12" id="KW-1185">Reference proteome</keyword>
<dbReference type="GO" id="GO:0051539">
    <property type="term" value="F:4 iron, 4 sulfur cluster binding"/>
    <property type="evidence" value="ECO:0007669"/>
    <property type="project" value="UniProtKB-KW"/>
</dbReference>
<feature type="binding site" evidence="10">
    <location>
        <position position="85"/>
    </location>
    <ligand>
        <name>[4Fe-4S] cluster</name>
        <dbReference type="ChEBI" id="CHEBI:49883"/>
    </ligand>
</feature>
<evidence type="ECO:0000256" key="9">
    <source>
        <dbReference type="ARBA" id="ARBA00023014"/>
    </source>
</evidence>
<gene>
    <name evidence="10" type="primary">nadA</name>
    <name evidence="11" type="ORF">DES35_101445</name>
</gene>
<keyword evidence="5 10" id="KW-0662">Pyridine nucleotide biosynthesis</keyword>
<keyword evidence="4 10" id="KW-0963">Cytoplasm</keyword>
<feature type="binding site" evidence="10">
    <location>
        <begin position="197"/>
        <end position="199"/>
    </location>
    <ligand>
        <name>iminosuccinate</name>
        <dbReference type="ChEBI" id="CHEBI:77875"/>
    </ligand>
</feature>
<feature type="binding site" evidence="10">
    <location>
        <position position="128"/>
    </location>
    <ligand>
        <name>iminosuccinate</name>
        <dbReference type="ChEBI" id="CHEBI:77875"/>
    </ligand>
</feature>
<dbReference type="PANTHER" id="PTHR30573:SF0">
    <property type="entry name" value="QUINOLINATE SYNTHASE, CHLOROPLASTIC"/>
    <property type="match status" value="1"/>
</dbReference>
<evidence type="ECO:0000256" key="6">
    <source>
        <dbReference type="ARBA" id="ARBA00022679"/>
    </source>
</evidence>
<accession>A0A369A736</accession>
<reference evidence="11 12" key="1">
    <citation type="submission" date="2018-07" db="EMBL/GenBank/DDBJ databases">
        <title>Genomic Encyclopedia of Type Strains, Phase IV (KMG-IV): sequencing the most valuable type-strain genomes for metagenomic binning, comparative biology and taxonomic classification.</title>
        <authorList>
            <person name="Goeker M."/>
        </authorList>
    </citation>
    <scope>NUCLEOTIDE SEQUENCE [LARGE SCALE GENOMIC DNA]</scope>
    <source>
        <strain evidence="11 12">DSM 21410</strain>
    </source>
</reference>
<comment type="subcellular location">
    <subcellularLocation>
        <location evidence="10">Cytoplasm</location>
    </subcellularLocation>
</comment>
<comment type="similarity">
    <text evidence="10">Belongs to the quinolinate synthase family. Type 2 subfamily.</text>
</comment>
<comment type="cofactor">
    <cofactor evidence="10">
        <name>[4Fe-4S] cluster</name>
        <dbReference type="ChEBI" id="CHEBI:49883"/>
    </cofactor>
    <text evidence="10">Binds 1 [4Fe-4S] cluster per subunit.</text>
</comment>
<dbReference type="Pfam" id="PF02445">
    <property type="entry name" value="NadA"/>
    <property type="match status" value="1"/>
</dbReference>
<feature type="binding site" evidence="10">
    <location>
        <position position="214"/>
    </location>
    <ligand>
        <name>iminosuccinate</name>
        <dbReference type="ChEBI" id="CHEBI:77875"/>
    </ligand>
</feature>
<dbReference type="EMBL" id="QPJS01000001">
    <property type="protein sequence ID" value="RCX05162.1"/>
    <property type="molecule type" value="Genomic_DNA"/>
</dbReference>
<comment type="function">
    <text evidence="10">Catalyzes the condensation of iminoaspartate with dihydroxyacetone phosphate to form quinolinate.</text>
</comment>
<dbReference type="InterPro" id="IPR036094">
    <property type="entry name" value="NadA_sf"/>
</dbReference>
<feature type="binding site" evidence="10">
    <location>
        <position position="266"/>
    </location>
    <ligand>
        <name>[4Fe-4S] cluster</name>
        <dbReference type="ChEBI" id="CHEBI:49883"/>
    </ligand>
</feature>
<evidence type="ECO:0000256" key="10">
    <source>
        <dbReference type="HAMAP-Rule" id="MF_00568"/>
    </source>
</evidence>
<dbReference type="FunFam" id="3.40.50.10800:FF:000003">
    <property type="entry name" value="Quinolinate synthase A"/>
    <property type="match status" value="1"/>
</dbReference>
<keyword evidence="6 10" id="KW-0808">Transferase</keyword>
<dbReference type="EC" id="2.5.1.72" evidence="2 10"/>
<dbReference type="AlphaFoldDB" id="A0A369A736"/>
<evidence type="ECO:0000256" key="7">
    <source>
        <dbReference type="ARBA" id="ARBA00022723"/>
    </source>
</evidence>
<keyword evidence="3 10" id="KW-0004">4Fe-4S</keyword>
<dbReference type="PANTHER" id="PTHR30573">
    <property type="entry name" value="QUINOLINATE SYNTHETASE A"/>
    <property type="match status" value="1"/>
</dbReference>
<name>A0A369A736_9FLAO</name>
<proteinExistence type="inferred from homology"/>
<dbReference type="GO" id="GO:0034628">
    <property type="term" value="P:'de novo' NAD+ biosynthetic process from L-aspartate"/>
    <property type="evidence" value="ECO:0007669"/>
    <property type="project" value="TreeGrafter"/>
</dbReference>
<evidence type="ECO:0000313" key="12">
    <source>
        <dbReference type="Proteomes" id="UP000253517"/>
    </source>
</evidence>
<dbReference type="NCBIfam" id="TIGR00550">
    <property type="entry name" value="nadA"/>
    <property type="match status" value="1"/>
</dbReference>
<dbReference type="UniPathway" id="UPA00253">
    <property type="reaction ID" value="UER00327"/>
</dbReference>
<keyword evidence="7 10" id="KW-0479">Metal-binding</keyword>
<protein>
    <recommendedName>
        <fullName evidence="2 10">Quinolinate synthase</fullName>
        <ecNumber evidence="2 10">2.5.1.72</ecNumber>
    </recommendedName>
</protein>
<organism evidence="11 12">
    <name type="scientific">Schleiferia thermophila</name>
    <dbReference type="NCBI Taxonomy" id="884107"/>
    <lineage>
        <taxon>Bacteria</taxon>
        <taxon>Pseudomonadati</taxon>
        <taxon>Bacteroidota</taxon>
        <taxon>Flavobacteriia</taxon>
        <taxon>Flavobacteriales</taxon>
        <taxon>Schleiferiaceae</taxon>
        <taxon>Schleiferia</taxon>
    </lineage>
</organism>
<evidence type="ECO:0000313" key="11">
    <source>
        <dbReference type="EMBL" id="RCX05162.1"/>
    </source>
</evidence>
<dbReference type="RefSeq" id="WP_037360063.1">
    <property type="nucleotide sequence ID" value="NZ_BHZF01000001.1"/>
</dbReference>
<dbReference type="Proteomes" id="UP000253517">
    <property type="component" value="Unassembled WGS sequence"/>
</dbReference>
<dbReference type="GO" id="GO:0008987">
    <property type="term" value="F:quinolinate synthetase A activity"/>
    <property type="evidence" value="ECO:0007669"/>
    <property type="project" value="UniProtKB-UniRule"/>
</dbReference>
<feature type="binding site" evidence="10">
    <location>
        <position position="171"/>
    </location>
    <ligand>
        <name>[4Fe-4S] cluster</name>
        <dbReference type="ChEBI" id="CHEBI:49883"/>
    </ligand>
</feature>
<dbReference type="InterPro" id="IPR003473">
    <property type="entry name" value="NadA"/>
</dbReference>
<evidence type="ECO:0000256" key="8">
    <source>
        <dbReference type="ARBA" id="ARBA00023004"/>
    </source>
</evidence>
<evidence type="ECO:0000256" key="3">
    <source>
        <dbReference type="ARBA" id="ARBA00022485"/>
    </source>
</evidence>
<evidence type="ECO:0000256" key="5">
    <source>
        <dbReference type="ARBA" id="ARBA00022642"/>
    </source>
</evidence>